<evidence type="ECO:0000256" key="8">
    <source>
        <dbReference type="ARBA" id="ARBA00023237"/>
    </source>
</evidence>
<dbReference type="Gene3D" id="2.60.40.3470">
    <property type="match status" value="1"/>
</dbReference>
<feature type="signal peptide" evidence="13">
    <location>
        <begin position="1"/>
        <end position="26"/>
    </location>
</feature>
<evidence type="ECO:0000256" key="10">
    <source>
        <dbReference type="ARBA" id="ARBA00024678"/>
    </source>
</evidence>
<keyword evidence="16" id="KW-1185">Reference proteome</keyword>
<dbReference type="RefSeq" id="WP_154716685.1">
    <property type="nucleotide sequence ID" value="NZ_LT837803.1"/>
</dbReference>
<organism evidence="15 16">
    <name type="scientific">Sterolibacterium denitrificans</name>
    <dbReference type="NCBI Taxonomy" id="157592"/>
    <lineage>
        <taxon>Bacteria</taxon>
        <taxon>Pseudomonadati</taxon>
        <taxon>Pseudomonadota</taxon>
        <taxon>Betaproteobacteria</taxon>
        <taxon>Nitrosomonadales</taxon>
        <taxon>Sterolibacteriaceae</taxon>
        <taxon>Sterolibacterium</taxon>
    </lineage>
</organism>
<dbReference type="GO" id="GO:0030420">
    <property type="term" value="P:establishment of competence for transformation"/>
    <property type="evidence" value="ECO:0007669"/>
    <property type="project" value="UniProtKB-KW"/>
</dbReference>
<dbReference type="InterPro" id="IPR038591">
    <property type="entry name" value="NolW-like_sf"/>
</dbReference>
<comment type="subunit">
    <text evidence="11">Homododecamer. Tetramer of trimer.</text>
</comment>
<dbReference type="PRINTS" id="PR00811">
    <property type="entry name" value="BCTERIALGSPD"/>
</dbReference>
<dbReference type="NCBIfam" id="TIGR02515">
    <property type="entry name" value="IV_pilus_PilQ"/>
    <property type="match status" value="1"/>
</dbReference>
<reference evidence="15" key="1">
    <citation type="submission" date="2017-03" db="EMBL/GenBank/DDBJ databases">
        <authorList>
            <consortium name="AG Boll"/>
        </authorList>
    </citation>
    <scope>NUCLEOTIDE SEQUENCE [LARGE SCALE GENOMIC DNA]</scope>
    <source>
        <strain evidence="15">Chol</strain>
    </source>
</reference>
<gene>
    <name evidence="15" type="primary">pilM</name>
    <name evidence="15" type="ORF">SDENCHOL_20149</name>
</gene>
<dbReference type="InterPro" id="IPR001775">
    <property type="entry name" value="GspD/PilQ"/>
</dbReference>
<dbReference type="InterPro" id="IPR004845">
    <property type="entry name" value="T2SS_GspD_CS"/>
</dbReference>
<dbReference type="InterPro" id="IPR051808">
    <property type="entry name" value="Type_IV_pilus_biogenesis"/>
</dbReference>
<protein>
    <recommendedName>
        <fullName evidence="3">Type IV pilus biogenesis and competence protein PilQ</fullName>
    </recommendedName>
</protein>
<name>A0A7Z7MVP3_9PROT</name>
<evidence type="ECO:0000256" key="3">
    <source>
        <dbReference type="ARBA" id="ARBA00014124"/>
    </source>
</evidence>
<dbReference type="Gene3D" id="2.60.40.3500">
    <property type="match status" value="1"/>
</dbReference>
<keyword evidence="7" id="KW-0472">Membrane</keyword>
<keyword evidence="9" id="KW-0178">Competence</keyword>
<comment type="function">
    <text evidence="10">Required for type IV pilus biogenesis and competence. Could function as a pore for exit of the pilus but also as a channel for entry of heme and antimicrobial agents and uptake of transforming DNA.</text>
</comment>
<keyword evidence="5 13" id="KW-0732">Signal</keyword>
<dbReference type="Proteomes" id="UP000242886">
    <property type="component" value="Chromosome SDENCHOL"/>
</dbReference>
<comment type="subcellular location">
    <subcellularLocation>
        <location evidence="1 12">Cell outer membrane</location>
    </subcellularLocation>
</comment>
<evidence type="ECO:0000256" key="6">
    <source>
        <dbReference type="ARBA" id="ARBA00022927"/>
    </source>
</evidence>
<evidence type="ECO:0000313" key="15">
    <source>
        <dbReference type="EMBL" id="SMB26501.1"/>
    </source>
</evidence>
<keyword evidence="8" id="KW-0998">Cell outer membrane</keyword>
<keyword evidence="6" id="KW-0653">Protein transport</keyword>
<sequence length="760" mass="81672">MSLLRTTGRYLASVAILCGLASASWAQQASDASAAPAVNSIDTLQVSQSEGVTIVKLTLKQPPAVSPASFSIASPPRIAFDFPATLSALARNVEQVNQGDLRSINVIQVGNRTRMVLNLNRMASYDTRVDGSEVYVTLAAAGNSVGSTAVAAPAAAPVSHFSTAAPQQMEATVQGLRDINFRRGRGGEARIMVDLSDPNIGIDLQKQGKNLLVTFKRAELPRHLSRRMDVTDFATPVTAVDTKAQGGNVLMTITPHGLWEHNAYQSDNQFVVEIRPIVEDANQLVPGSSMGMHGEKLSLNFQNIEVRAVLQVIADFTNYNIITSDAVTGNVTLRLKDVPWDQALDIILQAKGLGMRKKGNVIWIAPDKEIIERDEYQAQSRQASSISEPMQTQTFRLSYAKAEDVSKLLTGEELKKSTELQRGGTLAGVRGEVPQIKGAIASATERGSYLSPFGAVAMDVRTNQLFVTDYPQYLERVKTLISQLDKPVKQVLIEARIVSAEDNFGRSLGVRLGFNDASSLIDKDNKTTRARVGGSLEGLFAQTGQDGAGGGLGAASLAQTNSVNLPAMKQGGADPSRFAISLFRNGVSNFINLELQAAETDGRLKSIASPRVVTADSQQAQISQGVEVPFTVITDKGTPQTEFKKAELKLAVTPQITTDGTVILDLEVSNDEVGAVYIDGVSINTKNIKTKVTVDNGGTVVLGGVYQQAEQETINKVPMLGDLPILGNLFKSNSRSQSRKELLVFITPKIIDEQIQAAVR</sequence>
<dbReference type="Gene3D" id="3.30.1370.130">
    <property type="match status" value="1"/>
</dbReference>
<dbReference type="Pfam" id="PF11741">
    <property type="entry name" value="AMIN"/>
    <property type="match status" value="2"/>
</dbReference>
<keyword evidence="4 12" id="KW-0813">Transport</keyword>
<comment type="similarity">
    <text evidence="2">Belongs to the bacterial secretin family. PilQ subfamily.</text>
</comment>
<dbReference type="InterPro" id="IPR011662">
    <property type="entry name" value="Secretin/TonB_short_N"/>
</dbReference>
<dbReference type="InterPro" id="IPR004846">
    <property type="entry name" value="T2SS/T3SS_dom"/>
</dbReference>
<dbReference type="Gene3D" id="3.30.1370.120">
    <property type="match status" value="1"/>
</dbReference>
<evidence type="ECO:0000313" key="16">
    <source>
        <dbReference type="Proteomes" id="UP000242886"/>
    </source>
</evidence>
<dbReference type="Pfam" id="PF00263">
    <property type="entry name" value="Secretin"/>
    <property type="match status" value="1"/>
</dbReference>
<evidence type="ECO:0000256" key="5">
    <source>
        <dbReference type="ARBA" id="ARBA00022729"/>
    </source>
</evidence>
<dbReference type="InterPro" id="IPR013355">
    <property type="entry name" value="Pilus_4_PilQ"/>
</dbReference>
<evidence type="ECO:0000256" key="7">
    <source>
        <dbReference type="ARBA" id="ARBA00023136"/>
    </source>
</evidence>
<dbReference type="AlphaFoldDB" id="A0A7Z7MVP3"/>
<dbReference type="SMART" id="SM00965">
    <property type="entry name" value="STN"/>
    <property type="match status" value="1"/>
</dbReference>
<dbReference type="PROSITE" id="PS00875">
    <property type="entry name" value="T2SP_D"/>
    <property type="match status" value="1"/>
</dbReference>
<evidence type="ECO:0000256" key="1">
    <source>
        <dbReference type="ARBA" id="ARBA00004442"/>
    </source>
</evidence>
<dbReference type="Pfam" id="PF03958">
    <property type="entry name" value="Secretin_N"/>
    <property type="match status" value="1"/>
</dbReference>
<feature type="domain" description="Secretin/TonB short N-terminal" evidence="14">
    <location>
        <begin position="319"/>
        <end position="367"/>
    </location>
</feature>
<feature type="chain" id="PRO_5031187363" description="Type IV pilus biogenesis and competence protein PilQ" evidence="13">
    <location>
        <begin position="27"/>
        <end position="760"/>
    </location>
</feature>
<proteinExistence type="inferred from homology"/>
<dbReference type="GO" id="GO:0009279">
    <property type="term" value="C:cell outer membrane"/>
    <property type="evidence" value="ECO:0007669"/>
    <property type="project" value="UniProtKB-SubCell"/>
</dbReference>
<dbReference type="InterPro" id="IPR021731">
    <property type="entry name" value="AMIN_dom"/>
</dbReference>
<dbReference type="PANTHER" id="PTHR30604">
    <property type="entry name" value="PROTEIN TRANSPORT PROTEIN HOFQ"/>
    <property type="match status" value="1"/>
</dbReference>
<dbReference type="Pfam" id="PF07660">
    <property type="entry name" value="STN"/>
    <property type="match status" value="1"/>
</dbReference>
<dbReference type="EMBL" id="LT837803">
    <property type="protein sequence ID" value="SMB26501.1"/>
    <property type="molecule type" value="Genomic_DNA"/>
</dbReference>
<evidence type="ECO:0000259" key="14">
    <source>
        <dbReference type="SMART" id="SM00965"/>
    </source>
</evidence>
<evidence type="ECO:0000256" key="9">
    <source>
        <dbReference type="ARBA" id="ARBA00023287"/>
    </source>
</evidence>
<evidence type="ECO:0000256" key="2">
    <source>
        <dbReference type="ARBA" id="ARBA00006304"/>
    </source>
</evidence>
<dbReference type="PANTHER" id="PTHR30604:SF1">
    <property type="entry name" value="DNA UTILIZATION PROTEIN HOFQ"/>
    <property type="match status" value="1"/>
</dbReference>
<evidence type="ECO:0000256" key="12">
    <source>
        <dbReference type="RuleBase" id="RU004004"/>
    </source>
</evidence>
<evidence type="ECO:0000256" key="11">
    <source>
        <dbReference type="ARBA" id="ARBA00025897"/>
    </source>
</evidence>
<dbReference type="GO" id="GO:0009306">
    <property type="term" value="P:protein secretion"/>
    <property type="evidence" value="ECO:0007669"/>
    <property type="project" value="InterPro"/>
</dbReference>
<accession>A0A7Z7MVP3</accession>
<dbReference type="InterPro" id="IPR005644">
    <property type="entry name" value="NolW-like"/>
</dbReference>
<evidence type="ECO:0000256" key="4">
    <source>
        <dbReference type="ARBA" id="ARBA00022448"/>
    </source>
</evidence>
<evidence type="ECO:0000256" key="13">
    <source>
        <dbReference type="SAM" id="SignalP"/>
    </source>
</evidence>